<name>A0A645HGA8_9ZZZZ</name>
<organism evidence="2">
    <name type="scientific">bioreactor metagenome</name>
    <dbReference type="NCBI Taxonomy" id="1076179"/>
    <lineage>
        <taxon>unclassified sequences</taxon>
        <taxon>metagenomes</taxon>
        <taxon>ecological metagenomes</taxon>
    </lineage>
</organism>
<reference evidence="2" key="1">
    <citation type="submission" date="2019-08" db="EMBL/GenBank/DDBJ databases">
        <authorList>
            <person name="Kucharzyk K."/>
            <person name="Murdoch R.W."/>
            <person name="Higgins S."/>
            <person name="Loffler F."/>
        </authorList>
    </citation>
    <scope>NUCLEOTIDE SEQUENCE</scope>
</reference>
<sequence>MFRVLALHLLLHQRPVAAPESGQVGGDLNRAMRRGEQFDPQRNPFPPHRRVKPDTVELLRLG</sequence>
<accession>A0A645HGA8</accession>
<gene>
    <name evidence="2" type="ORF">SDC9_185281</name>
</gene>
<evidence type="ECO:0000313" key="2">
    <source>
        <dbReference type="EMBL" id="MPN37760.1"/>
    </source>
</evidence>
<dbReference type="EMBL" id="VSSQ01092606">
    <property type="protein sequence ID" value="MPN37760.1"/>
    <property type="molecule type" value="Genomic_DNA"/>
</dbReference>
<feature type="compositionally biased region" description="Basic and acidic residues" evidence="1">
    <location>
        <begin position="52"/>
        <end position="62"/>
    </location>
</feature>
<dbReference type="AlphaFoldDB" id="A0A645HGA8"/>
<proteinExistence type="predicted"/>
<evidence type="ECO:0000256" key="1">
    <source>
        <dbReference type="SAM" id="MobiDB-lite"/>
    </source>
</evidence>
<comment type="caution">
    <text evidence="2">The sequence shown here is derived from an EMBL/GenBank/DDBJ whole genome shotgun (WGS) entry which is preliminary data.</text>
</comment>
<protein>
    <submittedName>
        <fullName evidence="2">Uncharacterized protein</fullName>
    </submittedName>
</protein>
<feature type="region of interest" description="Disordered" evidence="1">
    <location>
        <begin position="34"/>
        <end position="62"/>
    </location>
</feature>